<protein>
    <recommendedName>
        <fullName evidence="6">Short-chain dehydrogenase</fullName>
    </recommendedName>
</protein>
<dbReference type="InterPro" id="IPR036291">
    <property type="entry name" value="NAD(P)-bd_dom_sf"/>
</dbReference>
<dbReference type="Gene3D" id="3.40.50.720">
    <property type="entry name" value="NAD(P)-binding Rossmann-like Domain"/>
    <property type="match status" value="1"/>
</dbReference>
<reference evidence="4" key="2">
    <citation type="submission" date="2023-06" db="EMBL/GenBank/DDBJ databases">
        <authorList>
            <consortium name="Lawrence Berkeley National Laboratory"/>
            <person name="Haridas S."/>
            <person name="Hensen N."/>
            <person name="Bonometti L."/>
            <person name="Westerberg I."/>
            <person name="Brannstrom I.O."/>
            <person name="Guillou S."/>
            <person name="Cros-Aarteil S."/>
            <person name="Calhoun S."/>
            <person name="Kuo A."/>
            <person name="Mondo S."/>
            <person name="Pangilinan J."/>
            <person name="Riley R."/>
            <person name="Labutti K."/>
            <person name="Andreopoulos B."/>
            <person name="Lipzen A."/>
            <person name="Chen C."/>
            <person name="Yanf M."/>
            <person name="Daum C."/>
            <person name="Ng V."/>
            <person name="Clum A."/>
            <person name="Steindorff A."/>
            <person name="Ohm R."/>
            <person name="Martin F."/>
            <person name="Silar P."/>
            <person name="Natvig D."/>
            <person name="Lalanne C."/>
            <person name="Gautier V."/>
            <person name="Ament-Velasquez S.L."/>
            <person name="Kruys A."/>
            <person name="Hutchinson M.I."/>
            <person name="Powell A.J."/>
            <person name="Barry K."/>
            <person name="Miller A.N."/>
            <person name="Grigoriev I.V."/>
            <person name="Debuchy R."/>
            <person name="Gladieux P."/>
            <person name="Thoren M.H."/>
            <person name="Johannesson H."/>
        </authorList>
    </citation>
    <scope>NUCLEOTIDE SEQUENCE</scope>
    <source>
        <strain evidence="4">CBS 118394</strain>
    </source>
</reference>
<dbReference type="SUPFAM" id="SSF51735">
    <property type="entry name" value="NAD(P)-binding Rossmann-fold domains"/>
    <property type="match status" value="1"/>
</dbReference>
<evidence type="ECO:0000313" key="4">
    <source>
        <dbReference type="EMBL" id="KAK3313957.1"/>
    </source>
</evidence>
<dbReference type="Pfam" id="PF00106">
    <property type="entry name" value="adh_short"/>
    <property type="match status" value="1"/>
</dbReference>
<dbReference type="PRINTS" id="PR00081">
    <property type="entry name" value="GDHRDH"/>
</dbReference>
<dbReference type="EMBL" id="JAUEDM010000007">
    <property type="protein sequence ID" value="KAK3313957.1"/>
    <property type="molecule type" value="Genomic_DNA"/>
</dbReference>
<keyword evidence="2" id="KW-0521">NADP</keyword>
<organism evidence="4 5">
    <name type="scientific">Apodospora peruviana</name>
    <dbReference type="NCBI Taxonomy" id="516989"/>
    <lineage>
        <taxon>Eukaryota</taxon>
        <taxon>Fungi</taxon>
        <taxon>Dikarya</taxon>
        <taxon>Ascomycota</taxon>
        <taxon>Pezizomycotina</taxon>
        <taxon>Sordariomycetes</taxon>
        <taxon>Sordariomycetidae</taxon>
        <taxon>Sordariales</taxon>
        <taxon>Lasiosphaeriaceae</taxon>
        <taxon>Apodospora</taxon>
    </lineage>
</organism>
<dbReference type="AlphaFoldDB" id="A0AAE0HW13"/>
<reference evidence="4" key="1">
    <citation type="journal article" date="2023" name="Mol. Phylogenet. Evol.">
        <title>Genome-scale phylogeny and comparative genomics of the fungal order Sordariales.</title>
        <authorList>
            <person name="Hensen N."/>
            <person name="Bonometti L."/>
            <person name="Westerberg I."/>
            <person name="Brannstrom I.O."/>
            <person name="Guillou S."/>
            <person name="Cros-Aarteil S."/>
            <person name="Calhoun S."/>
            <person name="Haridas S."/>
            <person name="Kuo A."/>
            <person name="Mondo S."/>
            <person name="Pangilinan J."/>
            <person name="Riley R."/>
            <person name="LaButti K."/>
            <person name="Andreopoulos B."/>
            <person name="Lipzen A."/>
            <person name="Chen C."/>
            <person name="Yan M."/>
            <person name="Daum C."/>
            <person name="Ng V."/>
            <person name="Clum A."/>
            <person name="Steindorff A."/>
            <person name="Ohm R.A."/>
            <person name="Martin F."/>
            <person name="Silar P."/>
            <person name="Natvig D.O."/>
            <person name="Lalanne C."/>
            <person name="Gautier V."/>
            <person name="Ament-Velasquez S.L."/>
            <person name="Kruys A."/>
            <person name="Hutchinson M.I."/>
            <person name="Powell A.J."/>
            <person name="Barry K."/>
            <person name="Miller A.N."/>
            <person name="Grigoriev I.V."/>
            <person name="Debuchy R."/>
            <person name="Gladieux P."/>
            <person name="Hiltunen Thoren M."/>
            <person name="Johannesson H."/>
        </authorList>
    </citation>
    <scope>NUCLEOTIDE SEQUENCE</scope>
    <source>
        <strain evidence="4">CBS 118394</strain>
    </source>
</reference>
<dbReference type="Proteomes" id="UP001283341">
    <property type="component" value="Unassembled WGS sequence"/>
</dbReference>
<evidence type="ECO:0000256" key="2">
    <source>
        <dbReference type="ARBA" id="ARBA00022857"/>
    </source>
</evidence>
<keyword evidence="3" id="KW-0560">Oxidoreductase</keyword>
<name>A0AAE0HW13_9PEZI</name>
<evidence type="ECO:0000256" key="3">
    <source>
        <dbReference type="ARBA" id="ARBA00023002"/>
    </source>
</evidence>
<gene>
    <name evidence="4" type="ORF">B0H66DRAFT_594768</name>
</gene>
<dbReference type="InterPro" id="IPR002347">
    <property type="entry name" value="SDR_fam"/>
</dbReference>
<evidence type="ECO:0000256" key="1">
    <source>
        <dbReference type="ARBA" id="ARBA00006484"/>
    </source>
</evidence>
<evidence type="ECO:0000313" key="5">
    <source>
        <dbReference type="Proteomes" id="UP001283341"/>
    </source>
</evidence>
<dbReference type="PANTHER" id="PTHR24320">
    <property type="entry name" value="RETINOL DEHYDROGENASE"/>
    <property type="match status" value="1"/>
</dbReference>
<sequence length="341" mass="38156">MASLYSLWTQYFPPWYSAPVTEATLPNQSGKVFIVTGGSSGLGYELTRILYSAGGKVYVLTRSKAQADEAFAQIKTFYDNKKSDRGTLHFIPMDLTDFATVRSAAREFLAREDRLDVLFNNAGTGPVEKARPTAQNHEFHFAVNALGPFLLARLLNPVLVKTASTLPKGSVRVVWSASILVEMMAPPTGIRPQFLRDESVAIEPKELYSSTKTGCWFLAYEFMRRQQAAKDDAPIVLHIAGNPGNHKTQIWRHASWLLYLSLWLILRNPVHGAETYLWLGVSDDVTVQDAVEGKFGIPDGRWHPGQRADLVNSLKVVEEGGSGRAREFYEWCEERATEFIV</sequence>
<comment type="caution">
    <text evidence="4">The sequence shown here is derived from an EMBL/GenBank/DDBJ whole genome shotgun (WGS) entry which is preliminary data.</text>
</comment>
<comment type="similarity">
    <text evidence="1">Belongs to the short-chain dehydrogenases/reductases (SDR) family.</text>
</comment>
<proteinExistence type="inferred from homology"/>
<accession>A0AAE0HW13</accession>
<evidence type="ECO:0008006" key="6">
    <source>
        <dbReference type="Google" id="ProtNLM"/>
    </source>
</evidence>
<dbReference type="GO" id="GO:0016491">
    <property type="term" value="F:oxidoreductase activity"/>
    <property type="evidence" value="ECO:0007669"/>
    <property type="project" value="UniProtKB-KW"/>
</dbReference>
<dbReference type="PANTHER" id="PTHR24320:SF236">
    <property type="entry name" value="SHORT-CHAIN DEHYDROGENASE-RELATED"/>
    <property type="match status" value="1"/>
</dbReference>
<keyword evidence="5" id="KW-1185">Reference proteome</keyword>